<dbReference type="PANTHER" id="PTHR35317:SF28">
    <property type="entry name" value="ZINC FINGER, CCHC-TYPE, RIBONUCLEASE H-LIKE DOMAIN, GAG-PRE-INTEGRASE DOMAIN PROTEIN-RELATED"/>
    <property type="match status" value="1"/>
</dbReference>
<keyword evidence="5" id="KW-0548">Nucleotidyltransferase</keyword>
<sequence>MASNNVPFQVPMLTKSNYDNWSLLRPCSDESRQRPSQRQIKTAVAAAINKAKRRQDGLRDSRKREKKALCLIYQGLDEDTFEKVVEATSAKEAWEKFRTSYKGADQVKKVRLQTLREEFEAVQMKEGELVSDYFSGVLTVTNNLKRNREKLEDVRIVEKVHRSLDPKFEHIVIVIEETKDLEAMTIEQLFGSLQAYEEKKKKKEDIVEQVLKMRITKEENGQNYQRRGRCQVRGRGRGYGNGRAPSNKKVEEQANYVEEKIQEEDMLLMATYKKDEREENDKWYLDSSASNHMCGRKSMFAELDESNKLDDKSEKYIFIGYDNNSKGYKLYNPDTKKKIISQNIVFDEEGEWDWKSNEEDYNFFPHFEEDDLELTREEPPREEPTTPPTSPKSSQGEESSSERTPHFRSLQELYEVTEKQDNLTLFCLFVECEPMDFQEAIEKKTWKNAMDEEIKAIKKNDTWELASLPNGHKAIVFALVARRETVRLIISLSAQNKWKIHQMDVKSAFLNGDLEEEVYIGKPQGYIVKGEEDKVLLLKKALYGLKQAPRAWNTRIDKYFKEKDFIKCPYEHALYIKIQKDDILIACLYVDDLIFTGNNPRMFEEFKKEMTKELEMTDIGLMSYYLGIEVKQEDNRIFITQEG</sequence>
<evidence type="ECO:0000256" key="1">
    <source>
        <dbReference type="SAM" id="Coils"/>
    </source>
</evidence>
<feature type="coiled-coil region" evidence="1">
    <location>
        <begin position="186"/>
        <end position="213"/>
    </location>
</feature>
<keyword evidence="1" id="KW-0175">Coiled coil</keyword>
<dbReference type="Pfam" id="PF07727">
    <property type="entry name" value="RVT_2"/>
    <property type="match status" value="1"/>
</dbReference>
<dbReference type="InterPro" id="IPR013103">
    <property type="entry name" value="RVT_2"/>
</dbReference>
<keyword evidence="5" id="KW-0695">RNA-directed DNA polymerase</keyword>
<evidence type="ECO:0000256" key="2">
    <source>
        <dbReference type="SAM" id="MobiDB-lite"/>
    </source>
</evidence>
<feature type="domain" description="Retroviral polymerase SH3-like" evidence="4">
    <location>
        <begin position="305"/>
        <end position="358"/>
    </location>
</feature>
<feature type="region of interest" description="Disordered" evidence="2">
    <location>
        <begin position="371"/>
        <end position="406"/>
    </location>
</feature>
<reference evidence="5 6" key="1">
    <citation type="submission" date="2020-12" db="EMBL/GenBank/DDBJ databases">
        <title>Concerted genomic and epigenomic changes stabilize Arabidopsis allopolyploids.</title>
        <authorList>
            <person name="Chen Z."/>
        </authorList>
    </citation>
    <scope>NUCLEOTIDE SEQUENCE [LARGE SCALE GENOMIC DNA]</scope>
    <source>
        <strain evidence="5">Allo738</strain>
        <tissue evidence="5">Leaf</tissue>
    </source>
</reference>
<evidence type="ECO:0000259" key="3">
    <source>
        <dbReference type="Pfam" id="PF07727"/>
    </source>
</evidence>
<comment type="caution">
    <text evidence="5">The sequence shown here is derived from an EMBL/GenBank/DDBJ whole genome shotgun (WGS) entry which is preliminary data.</text>
</comment>
<feature type="compositionally biased region" description="Basic and acidic residues" evidence="2">
    <location>
        <begin position="373"/>
        <end position="384"/>
    </location>
</feature>
<keyword evidence="5" id="KW-0808">Transferase</keyword>
<dbReference type="PANTHER" id="PTHR35317">
    <property type="entry name" value="OS04G0629600 PROTEIN"/>
    <property type="match status" value="1"/>
</dbReference>
<gene>
    <name evidence="5" type="ORF">ISN45_Aa01g026810</name>
</gene>
<dbReference type="InterPro" id="IPR057670">
    <property type="entry name" value="SH3_retrovirus"/>
</dbReference>
<dbReference type="GO" id="GO:0003964">
    <property type="term" value="F:RNA-directed DNA polymerase activity"/>
    <property type="evidence" value="ECO:0007669"/>
    <property type="project" value="UniProtKB-KW"/>
</dbReference>
<name>A0A8T2CA40_9BRAS</name>
<feature type="domain" description="Reverse transcriptase Ty1/copia-type" evidence="3">
    <location>
        <begin position="470"/>
        <end position="641"/>
    </location>
</feature>
<organism evidence="5 6">
    <name type="scientific">Arabidopsis thaliana x Arabidopsis arenosa</name>
    <dbReference type="NCBI Taxonomy" id="1240361"/>
    <lineage>
        <taxon>Eukaryota</taxon>
        <taxon>Viridiplantae</taxon>
        <taxon>Streptophyta</taxon>
        <taxon>Embryophyta</taxon>
        <taxon>Tracheophyta</taxon>
        <taxon>Spermatophyta</taxon>
        <taxon>Magnoliopsida</taxon>
        <taxon>eudicotyledons</taxon>
        <taxon>Gunneridae</taxon>
        <taxon>Pentapetalae</taxon>
        <taxon>rosids</taxon>
        <taxon>malvids</taxon>
        <taxon>Brassicales</taxon>
        <taxon>Brassicaceae</taxon>
        <taxon>Camelineae</taxon>
        <taxon>Arabidopsis</taxon>
    </lineage>
</organism>
<dbReference type="EMBL" id="JAEFBK010000006">
    <property type="protein sequence ID" value="KAG7593894.1"/>
    <property type="molecule type" value="Genomic_DNA"/>
</dbReference>
<proteinExistence type="predicted"/>
<protein>
    <submittedName>
        <fullName evidence="5">Reverse transcriptase RNA-dependent DNA polymerase</fullName>
    </submittedName>
</protein>
<dbReference type="Proteomes" id="UP000694240">
    <property type="component" value="Chromosome 6"/>
</dbReference>
<evidence type="ECO:0000313" key="5">
    <source>
        <dbReference type="EMBL" id="KAG7593894.1"/>
    </source>
</evidence>
<accession>A0A8T2CA40</accession>
<evidence type="ECO:0000313" key="6">
    <source>
        <dbReference type="Proteomes" id="UP000694240"/>
    </source>
</evidence>
<keyword evidence="6" id="KW-1185">Reference proteome</keyword>
<evidence type="ECO:0000259" key="4">
    <source>
        <dbReference type="Pfam" id="PF25597"/>
    </source>
</evidence>
<dbReference type="Pfam" id="PF14223">
    <property type="entry name" value="Retrotran_gag_2"/>
    <property type="match status" value="1"/>
</dbReference>
<dbReference type="AlphaFoldDB" id="A0A8T2CA40"/>
<dbReference type="Pfam" id="PF25597">
    <property type="entry name" value="SH3_retrovirus"/>
    <property type="match status" value="1"/>
</dbReference>